<accession>T1E1K0</accession>
<dbReference type="AlphaFoldDB" id="T1E1K0"/>
<dbReference type="EMBL" id="GALA01001594">
    <property type="protein sequence ID" value="JAA93258.1"/>
    <property type="molecule type" value="mRNA"/>
</dbReference>
<name>T1E1K0_9DIPT</name>
<dbReference type="SMART" id="SM00228">
    <property type="entry name" value="PDZ"/>
    <property type="match status" value="2"/>
</dbReference>
<feature type="region of interest" description="Disordered" evidence="2">
    <location>
        <begin position="29"/>
        <end position="69"/>
    </location>
</feature>
<protein>
    <recommendedName>
        <fullName evidence="3">PDZ domain-containing protein</fullName>
    </recommendedName>
</protein>
<dbReference type="Pfam" id="PF17820">
    <property type="entry name" value="PDZ_6"/>
    <property type="match status" value="2"/>
</dbReference>
<dbReference type="CDD" id="cd06721">
    <property type="entry name" value="PDZ1_syntenin-like"/>
    <property type="match status" value="1"/>
</dbReference>
<dbReference type="InterPro" id="IPR036034">
    <property type="entry name" value="PDZ_sf"/>
</dbReference>
<dbReference type="GO" id="GO:0005886">
    <property type="term" value="C:plasma membrane"/>
    <property type="evidence" value="ECO:0007669"/>
    <property type="project" value="TreeGrafter"/>
</dbReference>
<dbReference type="PANTHER" id="PTHR12345">
    <property type="entry name" value="SYNTENIN RELATED"/>
    <property type="match status" value="1"/>
</dbReference>
<dbReference type="InterPro" id="IPR051230">
    <property type="entry name" value="APP-Binding"/>
</dbReference>
<dbReference type="InterPro" id="IPR001478">
    <property type="entry name" value="PDZ"/>
</dbReference>
<dbReference type="Gene3D" id="2.30.42.10">
    <property type="match status" value="2"/>
</dbReference>
<sequence length="329" mass="35719">LYPSLEDMQVDKILQSQNAAVANAAANQQSQYPSLYQGPPPAYTMNPYPQLNNMQPVAPPPSSSVDHSKKSDFTYPDLADYLGLELSYDVIAANMPEYLNREGRVTAYQPEMAPVTVVNNANMVAPVSGGSVGLQRGQVTNGIRELILCKGSDKKVGLRAQAINKGVFVCLVVKNSPAALAGLRFGDQILQVNGTLVAGYSVDDVHKLLKKSDKNNISLIVRDRPFERAVTLHKDSSGSVGFQFSDGKITAIVKDSSAARNGLLIEHQLLEVNGQNVIGMKDKEISRLIAEGGQIITLTIVPTMIYELIMKKLSTSFIRGKMDHSTPDF</sequence>
<dbReference type="CDD" id="cd06794">
    <property type="entry name" value="PDZ2_syntenin-like"/>
    <property type="match status" value="1"/>
</dbReference>
<proteinExistence type="evidence at transcript level"/>
<reference evidence="4" key="1">
    <citation type="journal article" date="2013" name="BMC Genomics">
        <title>A deep insight into the sialotranscriptome of the mosquito, Psorophora albipes.</title>
        <authorList>
            <person name="Chagas A.C."/>
            <person name="Calvo E."/>
            <person name="Rios-Velasquez C.M."/>
            <person name="Pessoa F.A."/>
            <person name="Medeiros J.F."/>
            <person name="Ribeiro J.M."/>
        </authorList>
    </citation>
    <scope>NUCLEOTIDE SEQUENCE</scope>
</reference>
<evidence type="ECO:0000256" key="2">
    <source>
        <dbReference type="SAM" id="MobiDB-lite"/>
    </source>
</evidence>
<dbReference type="PANTHER" id="PTHR12345:SF3">
    <property type="entry name" value="PDZ DOMAIN-CONTAINING PROTEIN"/>
    <property type="match status" value="1"/>
</dbReference>
<evidence type="ECO:0000259" key="3">
    <source>
        <dbReference type="PROSITE" id="PS50106"/>
    </source>
</evidence>
<feature type="domain" description="PDZ" evidence="3">
    <location>
        <begin position="145"/>
        <end position="224"/>
    </location>
</feature>
<dbReference type="GO" id="GO:0005737">
    <property type="term" value="C:cytoplasm"/>
    <property type="evidence" value="ECO:0007669"/>
    <property type="project" value="TreeGrafter"/>
</dbReference>
<evidence type="ECO:0000313" key="4">
    <source>
        <dbReference type="EMBL" id="JAA93258.1"/>
    </source>
</evidence>
<feature type="domain" description="PDZ" evidence="3">
    <location>
        <begin position="229"/>
        <end position="304"/>
    </location>
</feature>
<evidence type="ECO:0000256" key="1">
    <source>
        <dbReference type="ARBA" id="ARBA00022737"/>
    </source>
</evidence>
<dbReference type="SUPFAM" id="SSF50156">
    <property type="entry name" value="PDZ domain-like"/>
    <property type="match status" value="2"/>
</dbReference>
<dbReference type="InterPro" id="IPR041489">
    <property type="entry name" value="PDZ_6"/>
</dbReference>
<dbReference type="PROSITE" id="PS50106">
    <property type="entry name" value="PDZ"/>
    <property type="match status" value="2"/>
</dbReference>
<feature type="non-terminal residue" evidence="4">
    <location>
        <position position="1"/>
    </location>
</feature>
<dbReference type="FunFam" id="2.30.42.10:FF:000043">
    <property type="entry name" value="Syntenin-1 isoform X1"/>
    <property type="match status" value="1"/>
</dbReference>
<organism evidence="4">
    <name type="scientific">Psorophora albipes</name>
    <dbReference type="NCBI Taxonomy" id="869069"/>
    <lineage>
        <taxon>Eukaryota</taxon>
        <taxon>Metazoa</taxon>
        <taxon>Ecdysozoa</taxon>
        <taxon>Arthropoda</taxon>
        <taxon>Hexapoda</taxon>
        <taxon>Insecta</taxon>
        <taxon>Pterygota</taxon>
        <taxon>Neoptera</taxon>
        <taxon>Endopterygota</taxon>
        <taxon>Diptera</taxon>
        <taxon>Nematocera</taxon>
        <taxon>Culicoidea</taxon>
        <taxon>Culicidae</taxon>
        <taxon>Culicinae</taxon>
        <taxon>Aedini</taxon>
        <taxon>Psorophora</taxon>
    </lineage>
</organism>
<keyword evidence="1" id="KW-0677">Repeat</keyword>